<keyword evidence="8" id="KW-1185">Reference proteome</keyword>
<dbReference type="OrthoDB" id="165209at2"/>
<name>A0A0R3LWZ7_9BRAD</name>
<evidence type="ECO:0000256" key="3">
    <source>
        <dbReference type="ARBA" id="ARBA00022578"/>
    </source>
</evidence>
<keyword evidence="3" id="KW-0815">Transposition</keyword>
<organism evidence="7 8">
    <name type="scientific">Bradyrhizobium jicamae</name>
    <dbReference type="NCBI Taxonomy" id="280332"/>
    <lineage>
        <taxon>Bacteria</taxon>
        <taxon>Pseudomonadati</taxon>
        <taxon>Pseudomonadota</taxon>
        <taxon>Alphaproteobacteria</taxon>
        <taxon>Hyphomicrobiales</taxon>
        <taxon>Nitrobacteraceae</taxon>
        <taxon>Bradyrhizobium</taxon>
    </lineage>
</organism>
<comment type="function">
    <text evidence="1">Required for the transposition of the insertion element.</text>
</comment>
<feature type="region of interest" description="Disordered" evidence="6">
    <location>
        <begin position="58"/>
        <end position="83"/>
    </location>
</feature>
<dbReference type="GO" id="GO:0006313">
    <property type="term" value="P:DNA transposition"/>
    <property type="evidence" value="ECO:0007669"/>
    <property type="project" value="InterPro"/>
</dbReference>
<evidence type="ECO:0000313" key="8">
    <source>
        <dbReference type="Proteomes" id="UP000050863"/>
    </source>
</evidence>
<evidence type="ECO:0000256" key="5">
    <source>
        <dbReference type="ARBA" id="ARBA00023172"/>
    </source>
</evidence>
<evidence type="ECO:0000313" key="7">
    <source>
        <dbReference type="EMBL" id="KRR10165.1"/>
    </source>
</evidence>
<dbReference type="Proteomes" id="UP000050863">
    <property type="component" value="Unassembled WGS sequence"/>
</dbReference>
<dbReference type="GO" id="GO:0004803">
    <property type="term" value="F:transposase activity"/>
    <property type="evidence" value="ECO:0007669"/>
    <property type="project" value="InterPro"/>
</dbReference>
<dbReference type="AlphaFoldDB" id="A0A0R3LWZ7"/>
<evidence type="ECO:0000256" key="4">
    <source>
        <dbReference type="ARBA" id="ARBA00023125"/>
    </source>
</evidence>
<reference evidence="7 8" key="1">
    <citation type="submission" date="2014-03" db="EMBL/GenBank/DDBJ databases">
        <title>Bradyrhizobium valentinum sp. nov., isolated from effective nodules of Lupinus mariae-josephae, a lupine endemic of basic-lime soils in Eastern Spain.</title>
        <authorList>
            <person name="Duran D."/>
            <person name="Rey L."/>
            <person name="Navarro A."/>
            <person name="Busquets A."/>
            <person name="Imperial J."/>
            <person name="Ruiz-Argueso T."/>
        </authorList>
    </citation>
    <scope>NUCLEOTIDE SEQUENCE [LARGE SCALE GENOMIC DNA]</scope>
    <source>
        <strain evidence="7 8">PAC68</strain>
    </source>
</reference>
<sequence>MPLSCYLAGANTRRVRRALSALFAGAIGKDTVGRVWRKVKSSWDTWNARSLAEEPIMRMSAPTPNDPRLITSETMPPSIPTNPATGSVFMRILD</sequence>
<accession>A0A0R3LWZ7</accession>
<dbReference type="GO" id="GO:0003677">
    <property type="term" value="F:DNA binding"/>
    <property type="evidence" value="ECO:0007669"/>
    <property type="project" value="UniProtKB-KW"/>
</dbReference>
<dbReference type="EMBL" id="LLXZ01000061">
    <property type="protein sequence ID" value="KRR10165.1"/>
    <property type="molecule type" value="Genomic_DNA"/>
</dbReference>
<evidence type="ECO:0000256" key="6">
    <source>
        <dbReference type="SAM" id="MobiDB-lite"/>
    </source>
</evidence>
<evidence type="ECO:0000256" key="2">
    <source>
        <dbReference type="ARBA" id="ARBA00010961"/>
    </source>
</evidence>
<comment type="caution">
    <text evidence="7">The sequence shown here is derived from an EMBL/GenBank/DDBJ whole genome shotgun (WGS) entry which is preliminary data.</text>
</comment>
<keyword evidence="5" id="KW-0233">DNA recombination</keyword>
<keyword evidence="4" id="KW-0238">DNA-binding</keyword>
<gene>
    <name evidence="7" type="ORF">CQ12_39885</name>
</gene>
<evidence type="ECO:0000256" key="1">
    <source>
        <dbReference type="ARBA" id="ARBA00002190"/>
    </source>
</evidence>
<protein>
    <recommendedName>
        <fullName evidence="9">Transposase</fullName>
    </recommendedName>
</protein>
<dbReference type="InterPro" id="IPR001207">
    <property type="entry name" value="Transposase_mutator"/>
</dbReference>
<proteinExistence type="inferred from homology"/>
<comment type="similarity">
    <text evidence="2">Belongs to the transposase mutator family.</text>
</comment>
<dbReference type="STRING" id="280332.CQ12_39885"/>
<dbReference type="Pfam" id="PF00872">
    <property type="entry name" value="Transposase_mut"/>
    <property type="match status" value="1"/>
</dbReference>
<feature type="compositionally biased region" description="Polar residues" evidence="6">
    <location>
        <begin position="71"/>
        <end position="83"/>
    </location>
</feature>
<evidence type="ECO:0008006" key="9">
    <source>
        <dbReference type="Google" id="ProtNLM"/>
    </source>
</evidence>